<dbReference type="EMBL" id="JAAGOA010000005">
    <property type="protein sequence ID" value="NEE00318.1"/>
    <property type="molecule type" value="Genomic_DNA"/>
</dbReference>
<gene>
    <name evidence="8" type="ORF">G1H10_09070</name>
</gene>
<reference evidence="8 9" key="1">
    <citation type="submission" date="2020-02" db="EMBL/GenBank/DDBJ databases">
        <authorList>
            <person name="Li X.-J."/>
            <person name="Han X.-M."/>
        </authorList>
    </citation>
    <scope>NUCLEOTIDE SEQUENCE [LARGE SCALE GENOMIC DNA]</scope>
    <source>
        <strain evidence="8 9">CCTCC AB 2017055</strain>
    </source>
</reference>
<keyword evidence="9" id="KW-1185">Reference proteome</keyword>
<accession>A0A6L9S6Z6</accession>
<feature type="transmembrane region" description="Helical" evidence="6">
    <location>
        <begin position="390"/>
        <end position="414"/>
    </location>
</feature>
<comment type="caution">
    <text evidence="8">The sequence shown here is derived from an EMBL/GenBank/DDBJ whole genome shotgun (WGS) entry which is preliminary data.</text>
</comment>
<organism evidence="8 9">
    <name type="scientific">Phytoactinopolyspora halotolerans</name>
    <dbReference type="NCBI Taxonomy" id="1981512"/>
    <lineage>
        <taxon>Bacteria</taxon>
        <taxon>Bacillati</taxon>
        <taxon>Actinomycetota</taxon>
        <taxon>Actinomycetes</taxon>
        <taxon>Jiangellales</taxon>
        <taxon>Jiangellaceae</taxon>
        <taxon>Phytoactinopolyspora</taxon>
    </lineage>
</organism>
<keyword evidence="2" id="KW-1003">Cell membrane</keyword>
<feature type="transmembrane region" description="Helical" evidence="6">
    <location>
        <begin position="420"/>
        <end position="440"/>
    </location>
</feature>
<evidence type="ECO:0000259" key="7">
    <source>
        <dbReference type="Pfam" id="PF02687"/>
    </source>
</evidence>
<keyword evidence="4 6" id="KW-1133">Transmembrane helix</keyword>
<comment type="subcellular location">
    <subcellularLocation>
        <location evidence="1">Cell membrane</location>
        <topology evidence="1">Multi-pass membrane protein</topology>
    </subcellularLocation>
</comment>
<dbReference type="InterPro" id="IPR003838">
    <property type="entry name" value="ABC3_permease_C"/>
</dbReference>
<feature type="transmembrane region" description="Helical" evidence="6">
    <location>
        <begin position="236"/>
        <end position="263"/>
    </location>
</feature>
<name>A0A6L9S6Z6_9ACTN</name>
<feature type="transmembrane region" description="Helical" evidence="6">
    <location>
        <begin position="164"/>
        <end position="190"/>
    </location>
</feature>
<dbReference type="Proteomes" id="UP000475214">
    <property type="component" value="Unassembled WGS sequence"/>
</dbReference>
<evidence type="ECO:0000313" key="9">
    <source>
        <dbReference type="Proteomes" id="UP000475214"/>
    </source>
</evidence>
<feature type="transmembrane region" description="Helical" evidence="6">
    <location>
        <begin position="24"/>
        <end position="51"/>
    </location>
</feature>
<feature type="transmembrane region" description="Helical" evidence="6">
    <location>
        <begin position="331"/>
        <end position="352"/>
    </location>
</feature>
<evidence type="ECO:0000256" key="1">
    <source>
        <dbReference type="ARBA" id="ARBA00004651"/>
    </source>
</evidence>
<dbReference type="RefSeq" id="WP_163735838.1">
    <property type="nucleotide sequence ID" value="NZ_JAAGOA010000005.1"/>
</dbReference>
<evidence type="ECO:0000256" key="5">
    <source>
        <dbReference type="ARBA" id="ARBA00023136"/>
    </source>
</evidence>
<dbReference type="GO" id="GO:0005886">
    <property type="term" value="C:plasma membrane"/>
    <property type="evidence" value="ECO:0007669"/>
    <property type="project" value="UniProtKB-SubCell"/>
</dbReference>
<dbReference type="AlphaFoldDB" id="A0A6L9S6Z6"/>
<keyword evidence="5 6" id="KW-0472">Membrane</keyword>
<dbReference type="Pfam" id="PF02687">
    <property type="entry name" value="FtsX"/>
    <property type="match status" value="1"/>
</dbReference>
<keyword evidence="3 6" id="KW-0812">Transmembrane</keyword>
<feature type="transmembrane region" description="Helical" evidence="6">
    <location>
        <begin position="71"/>
        <end position="99"/>
    </location>
</feature>
<protein>
    <recommendedName>
        <fullName evidence="7">ABC3 transporter permease C-terminal domain-containing protein</fullName>
    </recommendedName>
</protein>
<feature type="transmembrane region" description="Helical" evidence="6">
    <location>
        <begin position="211"/>
        <end position="230"/>
    </location>
</feature>
<proteinExistence type="predicted"/>
<feature type="domain" description="ABC3 transporter permease C-terminal" evidence="7">
    <location>
        <begin position="97"/>
        <end position="193"/>
    </location>
</feature>
<evidence type="ECO:0000256" key="4">
    <source>
        <dbReference type="ARBA" id="ARBA00022989"/>
    </source>
</evidence>
<evidence type="ECO:0000256" key="3">
    <source>
        <dbReference type="ARBA" id="ARBA00022692"/>
    </source>
</evidence>
<evidence type="ECO:0000256" key="2">
    <source>
        <dbReference type="ARBA" id="ARBA00022475"/>
    </source>
</evidence>
<sequence length="450" mass="45154">MRSILGLWRLLRRRGRHSGHPEQLTSALAVTAFTVATAALLVVGGGVIAFVERTDGAGTASASSAAAHADQYPTLALIAAGLLLIPLVTLGGAAARLAVARRDARLATLRLTGATNGQVIALASGDAVAQAATGALLGAVGYVALIPAVAQLRFQGRTFDYAELWVGLPIMAAAVALVVLVALVSSLAGLRRVAITPLGVAARTTPPSLRARRVAIAIVVVAAYLVASNVDGDSAVVIGVLATLLVLGLATLNAVGPFVIGVIGRRMVARARSVATLLAGRRIVDSPKTAWRCVGGVALATFIAGLTSVTAALGDPGGNAGTADEIYRADLATGGLLTLGIAGILAAVSAGVMQAGRIIDQRDQYRALVHAGTDVQVLHQARGRETSVPLLAAVGIATAAAAVFIVPVLGTGALTDGSVIVRFLLCVAAATAVTLAGSAATRPVVRTVLA</sequence>
<feature type="transmembrane region" description="Helical" evidence="6">
    <location>
        <begin position="119"/>
        <end position="144"/>
    </location>
</feature>
<feature type="transmembrane region" description="Helical" evidence="6">
    <location>
        <begin position="290"/>
        <end position="311"/>
    </location>
</feature>
<evidence type="ECO:0000256" key="6">
    <source>
        <dbReference type="SAM" id="Phobius"/>
    </source>
</evidence>
<evidence type="ECO:0000313" key="8">
    <source>
        <dbReference type="EMBL" id="NEE00318.1"/>
    </source>
</evidence>